<dbReference type="AlphaFoldDB" id="L8EB07"/>
<feature type="region of interest" description="Disordered" evidence="1">
    <location>
        <begin position="1"/>
        <end position="88"/>
    </location>
</feature>
<organism evidence="2">
    <name type="scientific">Homo sapiens</name>
    <name type="common">Human</name>
    <dbReference type="NCBI Taxonomy" id="9606"/>
    <lineage>
        <taxon>Eukaryota</taxon>
        <taxon>Metazoa</taxon>
        <taxon>Chordata</taxon>
        <taxon>Craniata</taxon>
        <taxon>Vertebrata</taxon>
        <taxon>Euteleostomi</taxon>
        <taxon>Mammalia</taxon>
        <taxon>Eutheria</taxon>
        <taxon>Euarchontoglires</taxon>
        <taxon>Primates</taxon>
        <taxon>Haplorrhini</taxon>
        <taxon>Catarrhini</taxon>
        <taxon>Hominidae</taxon>
        <taxon>Homo</taxon>
    </lineage>
</organism>
<dbReference type="EMBL" id="HF584121">
    <property type="protein sequence ID" value="CCQ43618.1"/>
    <property type="molecule type" value="Genomic_DNA"/>
</dbReference>
<feature type="compositionally biased region" description="Basic residues" evidence="1">
    <location>
        <begin position="105"/>
        <end position="115"/>
    </location>
</feature>
<dbReference type="OrthoDB" id="8061355at2759"/>
<dbReference type="ChiTaRS" id="ABCA7">
    <property type="organism name" value="human"/>
</dbReference>
<protein>
    <submittedName>
        <fullName evidence="2">Alternative protein ABCA7</fullName>
    </submittedName>
</protein>
<feature type="region of interest" description="Disordered" evidence="1">
    <location>
        <begin position="103"/>
        <end position="129"/>
    </location>
</feature>
<feature type="compositionally biased region" description="Low complexity" evidence="1">
    <location>
        <begin position="56"/>
        <end position="80"/>
    </location>
</feature>
<evidence type="ECO:0000256" key="1">
    <source>
        <dbReference type="SAM" id="MobiDB-lite"/>
    </source>
</evidence>
<name>L8EB07_HUMAN</name>
<sequence>MEFSFSEELLVRTSAPQESSPLPHPAGPKGAGRRGTARPESWRLRSQPGEALSWKPAASPAGAQPGLLPGPHHRLPGPQRGRQDHHPVHLEWPLPTQWWLCLHPGPRRPLQHGRHPAPPGRLSSVQRAV</sequence>
<reference evidence="2" key="1">
    <citation type="journal article" date="2013" name="PLoS ONE">
        <title>Direct detection of alternative open reading frames translation products in human significantly expands the proteome.</title>
        <authorList>
            <person name="Vanderperre B."/>
            <person name="Lucier J.-F."/>
            <person name="Motard J."/>
            <person name="Tremblay G."/>
            <person name="Vanderperre S."/>
            <person name="Wisztorski M."/>
            <person name="Salzet M."/>
            <person name="Boisvert F.-M."/>
            <person name="Roucou X."/>
        </authorList>
    </citation>
    <scope>NUCLEOTIDE SEQUENCE</scope>
</reference>
<proteinExistence type="predicted"/>
<gene>
    <name evidence="2" type="primary">ABCA7</name>
</gene>
<accession>L8EB07</accession>
<evidence type="ECO:0000313" key="2">
    <source>
        <dbReference type="EMBL" id="CCQ43618.1"/>
    </source>
</evidence>